<feature type="compositionally biased region" description="Low complexity" evidence="1">
    <location>
        <begin position="104"/>
        <end position="117"/>
    </location>
</feature>
<dbReference type="EMBL" id="CACRSL010000005">
    <property type="protein sequence ID" value="VYT24150.1"/>
    <property type="molecule type" value="Genomic_DNA"/>
</dbReference>
<keyword evidence="2" id="KW-0732">Signal</keyword>
<organism evidence="3">
    <name type="scientific">uncultured Anaerotruncus sp</name>
    <dbReference type="NCBI Taxonomy" id="905011"/>
    <lineage>
        <taxon>Bacteria</taxon>
        <taxon>Bacillati</taxon>
        <taxon>Bacillota</taxon>
        <taxon>Clostridia</taxon>
        <taxon>Eubacteriales</taxon>
        <taxon>Oscillospiraceae</taxon>
        <taxon>Anaerotruncus</taxon>
        <taxon>environmental samples</taxon>
    </lineage>
</organism>
<evidence type="ECO:0000256" key="1">
    <source>
        <dbReference type="SAM" id="MobiDB-lite"/>
    </source>
</evidence>
<feature type="signal peptide" evidence="2">
    <location>
        <begin position="1"/>
        <end position="18"/>
    </location>
</feature>
<feature type="region of interest" description="Disordered" evidence="1">
    <location>
        <begin position="22"/>
        <end position="119"/>
    </location>
</feature>
<dbReference type="AlphaFoldDB" id="A0A6N2V2C9"/>
<sequence length="220" mass="22488">MKKLLISLLAAAALSAFLGGCRSTPPAEENLPSSQGSSQSLSSQPEGASSPMEDFLSSTPSQTGGSYAAQPAPESTPPAVPQESSSQDAEQQPSSNSSAGKPQEGSSPSSAPEEGSSLIGTYLPQEDLGAIRLTLTLQEGDQYTLKLSAFLLSGTVSGSYAVNGSQVSLAAEAVNLPGYSAENVGSLEVTLQEDGSLFYPCGDFVAQVGITQESITFVKE</sequence>
<proteinExistence type="predicted"/>
<evidence type="ECO:0000313" key="3">
    <source>
        <dbReference type="EMBL" id="VYT24150.1"/>
    </source>
</evidence>
<feature type="compositionally biased region" description="Polar residues" evidence="1">
    <location>
        <begin position="56"/>
        <end position="65"/>
    </location>
</feature>
<evidence type="ECO:0008006" key="4">
    <source>
        <dbReference type="Google" id="ProtNLM"/>
    </source>
</evidence>
<feature type="chain" id="PRO_5038797017" description="Lipoprotein" evidence="2">
    <location>
        <begin position="19"/>
        <end position="220"/>
    </location>
</feature>
<name>A0A6N2V2C9_9FIRM</name>
<dbReference type="PROSITE" id="PS51257">
    <property type="entry name" value="PROKAR_LIPOPROTEIN"/>
    <property type="match status" value="1"/>
</dbReference>
<protein>
    <recommendedName>
        <fullName evidence="4">Lipoprotein</fullName>
    </recommendedName>
</protein>
<accession>A0A6N2V2C9</accession>
<feature type="compositionally biased region" description="Low complexity" evidence="1">
    <location>
        <begin position="31"/>
        <end position="51"/>
    </location>
</feature>
<reference evidence="3" key="1">
    <citation type="submission" date="2019-11" db="EMBL/GenBank/DDBJ databases">
        <authorList>
            <person name="Feng L."/>
        </authorList>
    </citation>
    <scope>NUCLEOTIDE SEQUENCE</scope>
    <source>
        <strain evidence="3">AundefinedLFYP135</strain>
    </source>
</reference>
<evidence type="ECO:0000256" key="2">
    <source>
        <dbReference type="SAM" id="SignalP"/>
    </source>
</evidence>
<feature type="compositionally biased region" description="Polar residues" evidence="1">
    <location>
        <begin position="82"/>
        <end position="100"/>
    </location>
</feature>
<gene>
    <name evidence="3" type="ORF">AULFYP135_02223</name>
</gene>